<reference evidence="2" key="1">
    <citation type="journal article" date="2020" name="Nature">
        <title>Giant virus diversity and host interactions through global metagenomics.</title>
        <authorList>
            <person name="Schulz F."/>
            <person name="Roux S."/>
            <person name="Paez-Espino D."/>
            <person name="Jungbluth S."/>
            <person name="Walsh D.A."/>
            <person name="Denef V.J."/>
            <person name="McMahon K.D."/>
            <person name="Konstantinidis K.T."/>
            <person name="Eloe-Fadrosh E.A."/>
            <person name="Kyrpides N.C."/>
            <person name="Woyke T."/>
        </authorList>
    </citation>
    <scope>NUCLEOTIDE SEQUENCE</scope>
    <source>
        <strain evidence="2">GVMAG-M-3300024261-8</strain>
    </source>
</reference>
<organism evidence="2">
    <name type="scientific">viral metagenome</name>
    <dbReference type="NCBI Taxonomy" id="1070528"/>
    <lineage>
        <taxon>unclassified sequences</taxon>
        <taxon>metagenomes</taxon>
        <taxon>organismal metagenomes</taxon>
    </lineage>
</organism>
<proteinExistence type="predicted"/>
<evidence type="ECO:0000313" key="2">
    <source>
        <dbReference type="EMBL" id="QHT95617.1"/>
    </source>
</evidence>
<accession>A0A6C0IUX0</accession>
<keyword evidence="1" id="KW-1133">Transmembrane helix</keyword>
<evidence type="ECO:0000256" key="1">
    <source>
        <dbReference type="SAM" id="Phobius"/>
    </source>
</evidence>
<keyword evidence="1" id="KW-0812">Transmembrane</keyword>
<name>A0A6C0IUX0_9ZZZZ</name>
<protein>
    <submittedName>
        <fullName evidence="2">Uncharacterized protein</fullName>
    </submittedName>
</protein>
<keyword evidence="1" id="KW-0472">Membrane</keyword>
<feature type="transmembrane region" description="Helical" evidence="1">
    <location>
        <begin position="20"/>
        <end position="39"/>
    </location>
</feature>
<dbReference type="AlphaFoldDB" id="A0A6C0IUX0"/>
<dbReference type="EMBL" id="MN740243">
    <property type="protein sequence ID" value="QHT95617.1"/>
    <property type="molecule type" value="Genomic_DNA"/>
</dbReference>
<sequence>MSVFLDQYSYLHFSTGVVAYFWGIDFYIWIIIHILYELFENLYASIHIINRYITYWPGGKSCPDPIINRVGDVVSGALGWLSAYYLDNLGGYYRWYQPHILANE</sequence>